<proteinExistence type="predicted"/>
<evidence type="ECO:0000313" key="1">
    <source>
        <dbReference type="EMBL" id="MBF4103048.1"/>
    </source>
</evidence>
<reference evidence="1" key="1">
    <citation type="submission" date="2020-11" db="EMBL/GenBank/DDBJ databases">
        <title>Gallibacterium anatis 1637, full genome, WGS.</title>
        <authorList>
            <person name="Laishevtcev A.I."/>
            <person name="Yakimova E.A."/>
            <person name="Petkovich D."/>
            <person name="Stepanova T.V."/>
            <person name="Kalendr R.S."/>
            <person name="Rubalsky E.O."/>
            <person name="Zulkarneev E.R."/>
            <person name="Aleshkin A.V."/>
        </authorList>
    </citation>
    <scope>NUCLEOTIDE SEQUENCE</scope>
    <source>
        <strain evidence="1">1637</strain>
    </source>
</reference>
<comment type="caution">
    <text evidence="1">The sequence shown here is derived from an EMBL/GenBank/DDBJ whole genome shotgun (WGS) entry which is preliminary data.</text>
</comment>
<sequence length="97" mass="10864">MGKSTEADWITINGNTATIPTNIEKFPYGTTVTAQAFDKAGNQSEQGVGHVVKDPLKFTDFKVNNQDLDTSTPNIVDTNKRQFTIRQQWKGKKPKKH</sequence>
<protein>
    <submittedName>
        <fullName evidence="1">Uncharacterized protein</fullName>
    </submittedName>
</protein>
<dbReference type="AlphaFoldDB" id="A0A930UWZ1"/>
<dbReference type="EMBL" id="JADION010000048">
    <property type="protein sequence ID" value="MBF4103048.1"/>
    <property type="molecule type" value="Genomic_DNA"/>
</dbReference>
<name>A0A930UWZ1_9PAST</name>
<organism evidence="1">
    <name type="scientific">Gallibacterium anatis</name>
    <dbReference type="NCBI Taxonomy" id="750"/>
    <lineage>
        <taxon>Bacteria</taxon>
        <taxon>Pseudomonadati</taxon>
        <taxon>Pseudomonadota</taxon>
        <taxon>Gammaproteobacteria</taxon>
        <taxon>Pasteurellales</taxon>
        <taxon>Pasteurellaceae</taxon>
        <taxon>Gallibacterium</taxon>
    </lineage>
</organism>
<accession>A0A930UWZ1</accession>
<gene>
    <name evidence="1" type="ORF">INT80_13570</name>
</gene>